<evidence type="ECO:0000313" key="3">
    <source>
        <dbReference type="Proteomes" id="UP000184330"/>
    </source>
</evidence>
<protein>
    <submittedName>
        <fullName evidence="2">Uncharacterized protein</fullName>
    </submittedName>
</protein>
<dbReference type="AlphaFoldDB" id="A0A1L7XEZ2"/>
<evidence type="ECO:0000256" key="1">
    <source>
        <dbReference type="SAM" id="SignalP"/>
    </source>
</evidence>
<accession>A0A1L7XEZ2</accession>
<dbReference type="Proteomes" id="UP000184330">
    <property type="component" value="Unassembled WGS sequence"/>
</dbReference>
<reference evidence="2 3" key="1">
    <citation type="submission" date="2016-03" db="EMBL/GenBank/DDBJ databases">
        <authorList>
            <person name="Ploux O."/>
        </authorList>
    </citation>
    <scope>NUCLEOTIDE SEQUENCE [LARGE SCALE GENOMIC DNA]</scope>
    <source>
        <strain evidence="2 3">UAMH 11012</strain>
    </source>
</reference>
<feature type="signal peptide" evidence="1">
    <location>
        <begin position="1"/>
        <end position="19"/>
    </location>
</feature>
<name>A0A1L7XEZ2_9HELO</name>
<dbReference type="EMBL" id="FJOG01000024">
    <property type="protein sequence ID" value="CZR63578.1"/>
    <property type="molecule type" value="Genomic_DNA"/>
</dbReference>
<keyword evidence="3" id="KW-1185">Reference proteome</keyword>
<evidence type="ECO:0000313" key="2">
    <source>
        <dbReference type="EMBL" id="CZR63578.1"/>
    </source>
</evidence>
<feature type="chain" id="PRO_5009875272" evidence="1">
    <location>
        <begin position="20"/>
        <end position="106"/>
    </location>
</feature>
<organism evidence="2 3">
    <name type="scientific">Phialocephala subalpina</name>
    <dbReference type="NCBI Taxonomy" id="576137"/>
    <lineage>
        <taxon>Eukaryota</taxon>
        <taxon>Fungi</taxon>
        <taxon>Dikarya</taxon>
        <taxon>Ascomycota</taxon>
        <taxon>Pezizomycotina</taxon>
        <taxon>Leotiomycetes</taxon>
        <taxon>Helotiales</taxon>
        <taxon>Mollisiaceae</taxon>
        <taxon>Phialocephala</taxon>
        <taxon>Phialocephala fortinii species complex</taxon>
    </lineage>
</organism>
<keyword evidence="1" id="KW-0732">Signal</keyword>
<proteinExistence type="predicted"/>
<dbReference type="OrthoDB" id="4509278at2759"/>
<sequence length="106" mass="10719">MQFITITSLLALAASLTSAAPASEKRQFEAQLTFYGAAGASYTLSVPTDASEFTISNPLSISKIELAGGATCGIWGIDGSNTVIVGAHTVDVGPPQTQIGGSCLAL</sequence>
<gene>
    <name evidence="2" type="ORF">PAC_13475</name>
</gene>